<dbReference type="Gene3D" id="1.20.58.2220">
    <property type="entry name" value="Formin, FH2 domain"/>
    <property type="match status" value="1"/>
</dbReference>
<evidence type="ECO:0000259" key="1">
    <source>
        <dbReference type="SMART" id="SM01139"/>
    </source>
</evidence>
<gene>
    <name evidence="2" type="ORF">XENOCAPTIV_004149</name>
</gene>
<sequence>MQFINIVVHSVENMNFRVHLQYEFTHLGLDKYLESVKQTESEKLKVQIQAYLDNVLDVGALLEDAENRGGVLDHVDELQNHNVQESLRESCSQVRFKTKKPIQTKYRMPLLNWQPLKPNQVTGTVFNELDDEQILVDIRSLERGMEMTKKEFLGPMMPKMDLIAELKKRQVKSPVREGKDGALEDIITEDKVKEPRGVGEEGERDGVGVVGEEEDVGVEDRLLGREDDALCSRRRRRWRRAEDRSRASVHRPEADRFAKRAFAWLEETVREGTVPSWGDILKPGAKAAAGEGIRPKKMLAFSPDRYGSVVPALLIPKALE</sequence>
<dbReference type="PANTHER" id="PTHR45857:SF2">
    <property type="entry name" value="FORMIN-LIKE PROTEIN 1"/>
    <property type="match status" value="1"/>
</dbReference>
<dbReference type="InterPro" id="IPR011989">
    <property type="entry name" value="ARM-like"/>
</dbReference>
<dbReference type="PANTHER" id="PTHR45857">
    <property type="entry name" value="FORMIN-LIKE PROTEIN"/>
    <property type="match status" value="1"/>
</dbReference>
<reference evidence="2 3" key="1">
    <citation type="submission" date="2021-06" db="EMBL/GenBank/DDBJ databases">
        <authorList>
            <person name="Palmer J.M."/>
        </authorList>
    </citation>
    <scope>NUCLEOTIDE SEQUENCE [LARGE SCALE GENOMIC DNA]</scope>
    <source>
        <strain evidence="2 3">XC_2019</strain>
        <tissue evidence="2">Muscle</tissue>
    </source>
</reference>
<protein>
    <recommendedName>
        <fullName evidence="1">Formin FH3 domain-containing protein</fullName>
    </recommendedName>
</protein>
<dbReference type="InterPro" id="IPR043592">
    <property type="entry name" value="FMNL_animal"/>
</dbReference>
<evidence type="ECO:0000313" key="2">
    <source>
        <dbReference type="EMBL" id="MEQ2199591.1"/>
    </source>
</evidence>
<dbReference type="Pfam" id="PF06367">
    <property type="entry name" value="Drf_FH3"/>
    <property type="match status" value="1"/>
</dbReference>
<proteinExistence type="predicted"/>
<dbReference type="SMART" id="SM01139">
    <property type="entry name" value="Drf_FH3"/>
    <property type="match status" value="1"/>
</dbReference>
<dbReference type="Proteomes" id="UP001434883">
    <property type="component" value="Unassembled WGS sequence"/>
</dbReference>
<dbReference type="SUPFAM" id="SSF48371">
    <property type="entry name" value="ARM repeat"/>
    <property type="match status" value="1"/>
</dbReference>
<accession>A0ABV0QUS3</accession>
<evidence type="ECO:0000313" key="3">
    <source>
        <dbReference type="Proteomes" id="UP001434883"/>
    </source>
</evidence>
<keyword evidence="3" id="KW-1185">Reference proteome</keyword>
<feature type="domain" description="Formin FH3" evidence="1">
    <location>
        <begin position="1"/>
        <end position="224"/>
    </location>
</feature>
<name>A0ABV0QUS3_9TELE</name>
<dbReference type="Gene3D" id="1.25.10.10">
    <property type="entry name" value="Leucine-rich Repeat Variant"/>
    <property type="match status" value="1"/>
</dbReference>
<organism evidence="2 3">
    <name type="scientific">Xenoophorus captivus</name>
    <dbReference type="NCBI Taxonomy" id="1517983"/>
    <lineage>
        <taxon>Eukaryota</taxon>
        <taxon>Metazoa</taxon>
        <taxon>Chordata</taxon>
        <taxon>Craniata</taxon>
        <taxon>Vertebrata</taxon>
        <taxon>Euteleostomi</taxon>
        <taxon>Actinopterygii</taxon>
        <taxon>Neopterygii</taxon>
        <taxon>Teleostei</taxon>
        <taxon>Neoteleostei</taxon>
        <taxon>Acanthomorphata</taxon>
        <taxon>Ovalentaria</taxon>
        <taxon>Atherinomorphae</taxon>
        <taxon>Cyprinodontiformes</taxon>
        <taxon>Goodeidae</taxon>
        <taxon>Xenoophorus</taxon>
    </lineage>
</organism>
<dbReference type="EMBL" id="JAHRIN010025351">
    <property type="protein sequence ID" value="MEQ2199591.1"/>
    <property type="molecule type" value="Genomic_DNA"/>
</dbReference>
<dbReference type="InterPro" id="IPR016024">
    <property type="entry name" value="ARM-type_fold"/>
</dbReference>
<comment type="caution">
    <text evidence="2">The sequence shown here is derived from an EMBL/GenBank/DDBJ whole genome shotgun (WGS) entry which is preliminary data.</text>
</comment>
<dbReference type="InterPro" id="IPR010472">
    <property type="entry name" value="FH3_dom"/>
</dbReference>
<dbReference type="InterPro" id="IPR042201">
    <property type="entry name" value="FH2_Formin_sf"/>
</dbReference>